<dbReference type="RefSeq" id="WP_110324854.1">
    <property type="nucleotide sequence ID" value="NZ_QJKD01000013.1"/>
</dbReference>
<dbReference type="AlphaFoldDB" id="A0A2V3YCQ0"/>
<keyword evidence="7 8" id="KW-0119">Carbohydrate metabolism</keyword>
<evidence type="ECO:0000256" key="4">
    <source>
        <dbReference type="ARBA" id="ARBA00022741"/>
    </source>
</evidence>
<dbReference type="InterPro" id="IPR018483">
    <property type="entry name" value="Carb_kinase_FGGY_CS"/>
</dbReference>
<evidence type="ECO:0000256" key="2">
    <source>
        <dbReference type="ARBA" id="ARBA00022629"/>
    </source>
</evidence>
<evidence type="ECO:0000256" key="7">
    <source>
        <dbReference type="ARBA" id="ARBA00023277"/>
    </source>
</evidence>
<dbReference type="InterPro" id="IPR000577">
    <property type="entry name" value="Carb_kinase_FGGY"/>
</dbReference>
<feature type="domain" description="Carbohydrate kinase FGGY N-terminal" evidence="11">
    <location>
        <begin position="3"/>
        <end position="247"/>
    </location>
</feature>
<dbReference type="Pfam" id="PF00370">
    <property type="entry name" value="FGGY_N"/>
    <property type="match status" value="1"/>
</dbReference>
<dbReference type="GO" id="GO:0042732">
    <property type="term" value="P:D-xylose metabolic process"/>
    <property type="evidence" value="ECO:0007669"/>
    <property type="project" value="UniProtKB-KW"/>
</dbReference>
<evidence type="ECO:0000256" key="8">
    <source>
        <dbReference type="HAMAP-Rule" id="MF_02220"/>
    </source>
</evidence>
<keyword evidence="3 8" id="KW-0808">Transferase</keyword>
<evidence type="ECO:0000256" key="3">
    <source>
        <dbReference type="ARBA" id="ARBA00022679"/>
    </source>
</evidence>
<keyword evidence="6 8" id="KW-0067">ATP-binding</keyword>
<dbReference type="Proteomes" id="UP000248057">
    <property type="component" value="Unassembled WGS sequence"/>
</dbReference>
<keyword evidence="14" id="KW-1185">Reference proteome</keyword>
<dbReference type="PANTHER" id="PTHR43095">
    <property type="entry name" value="SUGAR KINASE"/>
    <property type="match status" value="1"/>
</dbReference>
<dbReference type="PANTHER" id="PTHR43095:SF5">
    <property type="entry name" value="XYLULOSE KINASE"/>
    <property type="match status" value="1"/>
</dbReference>
<dbReference type="InterPro" id="IPR018484">
    <property type="entry name" value="FGGY_N"/>
</dbReference>
<feature type="binding site" evidence="8">
    <location>
        <begin position="81"/>
        <end position="82"/>
    </location>
    <ligand>
        <name>substrate</name>
    </ligand>
</feature>
<dbReference type="GeneID" id="86063682"/>
<sequence>MEYLIGIDVGTSATKTVLFDKKGNIIASASREYPLYQPHNGWAEQKPEDWRDAVIATVEEVVKKSGAGKDEVKGIGISGQMHGLVMLDEAGNVIRPSIIWCDQRTGEEVEEMLEIMPRERWIEITANPPLTGWTAAKILWVRNHEPENYERCRHILLPKDYIRYILTGVFATEVSDASGMQLLDVPNRCWSDEVLEKLNIDKSLLGKVYESCEVTGTILPDIAEKTGLSTETKVVGGAGDNAAAAVGTGVVKDGTAFTTIGTSGVVFAHSSQVTIDPKGRVHTCCAAVPGTWHVMGVTQAAGLSLKWFKDNFCQDYVEEAVRQDVDVYDLINRDIANIPAGSDKLIYLPYLMGERTPHLDPDCRGVFFGLSAIHTKAHMLRAVMEGVSYSLSDCNDILKEMGIDVDCMMACGGGGKSPVWRQMLADLYDCSVNTVRQTEGPALGVAILAGVGCGIYESVEEACDELISEAQSTGADSSVVGKYKAYHELYKALYGNLKNSYKKLAAL</sequence>
<evidence type="ECO:0000259" key="12">
    <source>
        <dbReference type="Pfam" id="PF02782"/>
    </source>
</evidence>
<accession>A0A2V3YCQ0</accession>
<dbReference type="GO" id="GO:0005998">
    <property type="term" value="P:xylulose catabolic process"/>
    <property type="evidence" value="ECO:0007669"/>
    <property type="project" value="UniProtKB-UniRule"/>
</dbReference>
<comment type="function">
    <text evidence="8">Catalyzes the phosphorylation of D-xylulose to D-xylulose 5-phosphate.</text>
</comment>
<dbReference type="SUPFAM" id="SSF53067">
    <property type="entry name" value="Actin-like ATPase domain"/>
    <property type="match status" value="2"/>
</dbReference>
<feature type="domain" description="Carbohydrate kinase FGGY C-terminal" evidence="12">
    <location>
        <begin position="258"/>
        <end position="452"/>
    </location>
</feature>
<evidence type="ECO:0000256" key="5">
    <source>
        <dbReference type="ARBA" id="ARBA00022777"/>
    </source>
</evidence>
<dbReference type="GO" id="GO:0005524">
    <property type="term" value="F:ATP binding"/>
    <property type="evidence" value="ECO:0007669"/>
    <property type="project" value="UniProtKB-UniRule"/>
</dbReference>
<gene>
    <name evidence="8 10" type="primary">xylB</name>
    <name evidence="13" type="ORF">DFR60_113196</name>
</gene>
<evidence type="ECO:0000313" key="14">
    <source>
        <dbReference type="Proteomes" id="UP000248057"/>
    </source>
</evidence>
<dbReference type="NCBIfam" id="TIGR01312">
    <property type="entry name" value="XylB"/>
    <property type="match status" value="1"/>
</dbReference>
<dbReference type="InterPro" id="IPR050406">
    <property type="entry name" value="FGGY_Carb_Kinase"/>
</dbReference>
<dbReference type="GO" id="GO:0004856">
    <property type="term" value="F:D-xylulokinase activity"/>
    <property type="evidence" value="ECO:0007669"/>
    <property type="project" value="UniProtKB-UniRule"/>
</dbReference>
<organism evidence="13 14">
    <name type="scientific">Hungatella effluvii</name>
    <dbReference type="NCBI Taxonomy" id="1096246"/>
    <lineage>
        <taxon>Bacteria</taxon>
        <taxon>Bacillati</taxon>
        <taxon>Bacillota</taxon>
        <taxon>Clostridia</taxon>
        <taxon>Lachnospirales</taxon>
        <taxon>Lachnospiraceae</taxon>
        <taxon>Hungatella</taxon>
    </lineage>
</organism>
<dbReference type="Gene3D" id="3.30.420.40">
    <property type="match status" value="2"/>
</dbReference>
<dbReference type="HAMAP" id="MF_02220">
    <property type="entry name" value="XylB"/>
    <property type="match status" value="1"/>
</dbReference>
<keyword evidence="5 8" id="KW-0418">Kinase</keyword>
<keyword evidence="4 8" id="KW-0547">Nucleotide-binding</keyword>
<evidence type="ECO:0000256" key="1">
    <source>
        <dbReference type="ARBA" id="ARBA00009156"/>
    </source>
</evidence>
<dbReference type="Pfam" id="PF02782">
    <property type="entry name" value="FGGY_C"/>
    <property type="match status" value="1"/>
</dbReference>
<proteinExistence type="inferred from homology"/>
<feature type="site" description="Important for activity" evidence="8">
    <location>
        <position position="8"/>
    </location>
</feature>
<reference evidence="13 14" key="1">
    <citation type="submission" date="2018-05" db="EMBL/GenBank/DDBJ databases">
        <title>Genomic Encyclopedia of Type Strains, Phase IV (KMG-IV): sequencing the most valuable type-strain genomes for metagenomic binning, comparative biology and taxonomic classification.</title>
        <authorList>
            <person name="Goeker M."/>
        </authorList>
    </citation>
    <scope>NUCLEOTIDE SEQUENCE [LARGE SCALE GENOMIC DNA]</scope>
    <source>
        <strain evidence="13 14">DSM 24995</strain>
    </source>
</reference>
<dbReference type="PROSITE" id="PS00445">
    <property type="entry name" value="FGGY_KINASES_2"/>
    <property type="match status" value="1"/>
</dbReference>
<protein>
    <recommendedName>
        <fullName evidence="8 10">Xylulose kinase</fullName>
        <shortName evidence="8 10">Xylulokinase</shortName>
        <ecNumber evidence="8 10">2.7.1.17</ecNumber>
    </recommendedName>
</protein>
<dbReference type="InterPro" id="IPR006000">
    <property type="entry name" value="Xylulokinase"/>
</dbReference>
<dbReference type="InterPro" id="IPR018485">
    <property type="entry name" value="FGGY_C"/>
</dbReference>
<dbReference type="EC" id="2.7.1.17" evidence="8 10"/>
<comment type="similarity">
    <text evidence="1 8 9">Belongs to the FGGY kinase family.</text>
</comment>
<evidence type="ECO:0000259" key="11">
    <source>
        <dbReference type="Pfam" id="PF00370"/>
    </source>
</evidence>
<dbReference type="PIRSF" id="PIRSF000538">
    <property type="entry name" value="GlpK"/>
    <property type="match status" value="1"/>
</dbReference>
<dbReference type="EMBL" id="QJKD01000013">
    <property type="protein sequence ID" value="PXX49807.1"/>
    <property type="molecule type" value="Genomic_DNA"/>
</dbReference>
<evidence type="ECO:0000313" key="13">
    <source>
        <dbReference type="EMBL" id="PXX49807.1"/>
    </source>
</evidence>
<evidence type="ECO:0000256" key="10">
    <source>
        <dbReference type="RuleBase" id="RU364073"/>
    </source>
</evidence>
<feature type="active site" description="Proton acceptor" evidence="8">
    <location>
        <position position="240"/>
    </location>
</feature>
<dbReference type="InterPro" id="IPR043129">
    <property type="entry name" value="ATPase_NBD"/>
</dbReference>
<comment type="caution">
    <text evidence="13">The sequence shown here is derived from an EMBL/GenBank/DDBJ whole genome shotgun (WGS) entry which is preliminary data.</text>
</comment>
<comment type="catalytic activity">
    <reaction evidence="8 10">
        <text>D-xylulose + ATP = D-xylulose 5-phosphate + ADP + H(+)</text>
        <dbReference type="Rhea" id="RHEA:10964"/>
        <dbReference type="ChEBI" id="CHEBI:15378"/>
        <dbReference type="ChEBI" id="CHEBI:17140"/>
        <dbReference type="ChEBI" id="CHEBI:30616"/>
        <dbReference type="ChEBI" id="CHEBI:57737"/>
        <dbReference type="ChEBI" id="CHEBI:456216"/>
        <dbReference type="EC" id="2.7.1.17"/>
    </reaction>
</comment>
<keyword evidence="2 8" id="KW-0859">Xylose metabolism</keyword>
<evidence type="ECO:0000256" key="9">
    <source>
        <dbReference type="RuleBase" id="RU003733"/>
    </source>
</evidence>
<name>A0A2V3YCQ0_9FIRM</name>
<dbReference type="CDD" id="cd07808">
    <property type="entry name" value="ASKHA_NBD_FGGY_EcXK-like"/>
    <property type="match status" value="1"/>
</dbReference>
<dbReference type="PROSITE" id="PS00933">
    <property type="entry name" value="FGGY_KINASES_1"/>
    <property type="match status" value="1"/>
</dbReference>
<evidence type="ECO:0000256" key="6">
    <source>
        <dbReference type="ARBA" id="ARBA00022840"/>
    </source>
</evidence>